<evidence type="ECO:0008006" key="3">
    <source>
        <dbReference type="Google" id="ProtNLM"/>
    </source>
</evidence>
<proteinExistence type="predicted"/>
<protein>
    <recommendedName>
        <fullName evidence="3">Dynein light chain</fullName>
    </recommendedName>
</protein>
<accession>A0AAV4JE05</accession>
<evidence type="ECO:0000313" key="2">
    <source>
        <dbReference type="Proteomes" id="UP000762676"/>
    </source>
</evidence>
<evidence type="ECO:0000313" key="1">
    <source>
        <dbReference type="EMBL" id="GFS21017.1"/>
    </source>
</evidence>
<comment type="caution">
    <text evidence="1">The sequence shown here is derived from an EMBL/GenBank/DDBJ whole genome shotgun (WGS) entry which is preliminary data.</text>
</comment>
<sequence>MFQGIDREGVMDAAAQIIDSSLNSSALFLEACTLSKKLRLAKMNINQTSRSTKTNESPDSSSSSIVWLHLQIIFVDPGNQVFISITDCFISTF</sequence>
<name>A0AAV4JE05_9GAST</name>
<dbReference type="EMBL" id="BMAT01010144">
    <property type="protein sequence ID" value="GFS21017.1"/>
    <property type="molecule type" value="Genomic_DNA"/>
</dbReference>
<keyword evidence="2" id="KW-1185">Reference proteome</keyword>
<organism evidence="1 2">
    <name type="scientific">Elysia marginata</name>
    <dbReference type="NCBI Taxonomy" id="1093978"/>
    <lineage>
        <taxon>Eukaryota</taxon>
        <taxon>Metazoa</taxon>
        <taxon>Spiralia</taxon>
        <taxon>Lophotrochozoa</taxon>
        <taxon>Mollusca</taxon>
        <taxon>Gastropoda</taxon>
        <taxon>Heterobranchia</taxon>
        <taxon>Euthyneura</taxon>
        <taxon>Panpulmonata</taxon>
        <taxon>Sacoglossa</taxon>
        <taxon>Placobranchoidea</taxon>
        <taxon>Plakobranchidae</taxon>
        <taxon>Elysia</taxon>
    </lineage>
</organism>
<gene>
    <name evidence="1" type="ORF">ElyMa_005071700</name>
</gene>
<dbReference type="AlphaFoldDB" id="A0AAV4JE05"/>
<dbReference type="Proteomes" id="UP000762676">
    <property type="component" value="Unassembled WGS sequence"/>
</dbReference>
<reference evidence="1 2" key="1">
    <citation type="journal article" date="2021" name="Elife">
        <title>Chloroplast acquisition without the gene transfer in kleptoplastic sea slugs, Plakobranchus ocellatus.</title>
        <authorList>
            <person name="Maeda T."/>
            <person name="Takahashi S."/>
            <person name="Yoshida T."/>
            <person name="Shimamura S."/>
            <person name="Takaki Y."/>
            <person name="Nagai Y."/>
            <person name="Toyoda A."/>
            <person name="Suzuki Y."/>
            <person name="Arimoto A."/>
            <person name="Ishii H."/>
            <person name="Satoh N."/>
            <person name="Nishiyama T."/>
            <person name="Hasebe M."/>
            <person name="Maruyama T."/>
            <person name="Minagawa J."/>
            <person name="Obokata J."/>
            <person name="Shigenobu S."/>
        </authorList>
    </citation>
    <scope>NUCLEOTIDE SEQUENCE [LARGE SCALE GENOMIC DNA]</scope>
</reference>